<name>U2RLD1_9ACTN</name>
<sequence length="129" mass="14445">MSVALDEQLDSILPAPMTRFELVSETIPLLHAGDMALEINGSFVGQCGREALWEEMNPKDLALLLQKFEGQDLLSVESGLDWLHLDLSDGWFRVVASTWEPWVMTLPKITWVAEENDDPLNGKRLTGGH</sequence>
<accession>U2RLD1</accession>
<keyword evidence="2" id="KW-1185">Reference proteome</keyword>
<protein>
    <submittedName>
        <fullName evidence="1">Uncharacterized protein</fullName>
    </submittedName>
</protein>
<proteinExistence type="predicted"/>
<dbReference type="AlphaFoldDB" id="U2RLD1"/>
<evidence type="ECO:0000313" key="2">
    <source>
        <dbReference type="Proteomes" id="UP000017052"/>
    </source>
</evidence>
<dbReference type="Proteomes" id="UP000017052">
    <property type="component" value="Unassembled WGS sequence"/>
</dbReference>
<reference evidence="1" key="1">
    <citation type="submission" date="2013-08" db="EMBL/GenBank/DDBJ databases">
        <authorList>
            <person name="Durkin A.S."/>
            <person name="Haft D.R."/>
            <person name="McCorrison J."/>
            <person name="Torralba M."/>
            <person name="Gillis M."/>
            <person name="Haft D.H."/>
            <person name="Methe B."/>
            <person name="Sutton G."/>
            <person name="Nelson K.E."/>
        </authorList>
    </citation>
    <scope>NUCLEOTIDE SEQUENCE [LARGE SCALE GENOMIC DNA]</scope>
    <source>
        <strain evidence="1">F0233</strain>
    </source>
</reference>
<comment type="caution">
    <text evidence="1">The sequence shown here is derived from an EMBL/GenBank/DDBJ whole genome shotgun (WGS) entry which is preliminary data.</text>
</comment>
<dbReference type="OrthoDB" id="3267863at2"/>
<evidence type="ECO:0000313" key="1">
    <source>
        <dbReference type="EMBL" id="ERK51507.1"/>
    </source>
</evidence>
<dbReference type="EMBL" id="ACVN02000278">
    <property type="protein sequence ID" value="ERK51507.1"/>
    <property type="molecule type" value="Genomic_DNA"/>
</dbReference>
<gene>
    <name evidence="1" type="ORF">HMPREF0682_1352</name>
</gene>
<organism evidence="1 2">
    <name type="scientific">Propionibacterium acidifaciens F0233</name>
    <dbReference type="NCBI Taxonomy" id="553198"/>
    <lineage>
        <taxon>Bacteria</taxon>
        <taxon>Bacillati</taxon>
        <taxon>Actinomycetota</taxon>
        <taxon>Actinomycetes</taxon>
        <taxon>Propionibacteriales</taxon>
        <taxon>Propionibacteriaceae</taxon>
        <taxon>Propionibacterium</taxon>
    </lineage>
</organism>